<reference evidence="11" key="1">
    <citation type="submission" date="2025-08" db="UniProtKB">
        <authorList>
            <consortium name="RefSeq"/>
        </authorList>
    </citation>
    <scope>IDENTIFICATION</scope>
    <source>
        <strain evidence="11">OHB3-1</strain>
    </source>
</reference>
<name>A0A6J1CN22_MOMCH</name>
<evidence type="ECO:0000313" key="11">
    <source>
        <dbReference type="RefSeq" id="XP_022143170.1"/>
    </source>
</evidence>
<keyword evidence="4 8" id="KW-1133">Transmembrane helix</keyword>
<keyword evidence="10" id="KW-1185">Reference proteome</keyword>
<evidence type="ECO:0000256" key="7">
    <source>
        <dbReference type="SAM" id="Coils"/>
    </source>
</evidence>
<dbReference type="Proteomes" id="UP000504603">
    <property type="component" value="Unplaced"/>
</dbReference>
<dbReference type="GO" id="GO:0005886">
    <property type="term" value="C:plasma membrane"/>
    <property type="evidence" value="ECO:0007669"/>
    <property type="project" value="TreeGrafter"/>
</dbReference>
<dbReference type="SUPFAM" id="SSF48403">
    <property type="entry name" value="Ankyrin repeat"/>
    <property type="match status" value="2"/>
</dbReference>
<dbReference type="Gene3D" id="1.25.40.20">
    <property type="entry name" value="Ankyrin repeat-containing domain"/>
    <property type="match status" value="2"/>
</dbReference>
<evidence type="ECO:0000256" key="4">
    <source>
        <dbReference type="ARBA" id="ARBA00022989"/>
    </source>
</evidence>
<keyword evidence="7" id="KW-0175">Coiled coil</keyword>
<protein>
    <submittedName>
        <fullName evidence="11">Ankyrin repeat-containing protein At5g02620-like</fullName>
    </submittedName>
</protein>
<comment type="subcellular location">
    <subcellularLocation>
        <location evidence="1">Membrane</location>
        <topology evidence="1">Multi-pass membrane protein</topology>
    </subcellularLocation>
</comment>
<evidence type="ECO:0000256" key="8">
    <source>
        <dbReference type="SAM" id="Phobius"/>
    </source>
</evidence>
<dbReference type="PANTHER" id="PTHR24186:SF50">
    <property type="entry name" value="ANKYRIN REPEAT-CONTAINING PROTEIN ITN1-LIKE ISOFORM X1"/>
    <property type="match status" value="1"/>
</dbReference>
<dbReference type="InterPro" id="IPR036770">
    <property type="entry name" value="Ankyrin_rpt-contain_sf"/>
</dbReference>
<dbReference type="AlphaFoldDB" id="A0A6J1CN22"/>
<dbReference type="Pfam" id="PF00023">
    <property type="entry name" value="Ank"/>
    <property type="match status" value="1"/>
</dbReference>
<proteinExistence type="predicted"/>
<dbReference type="RefSeq" id="XP_022143170.1">
    <property type="nucleotide sequence ID" value="XM_022287478.1"/>
</dbReference>
<evidence type="ECO:0000256" key="5">
    <source>
        <dbReference type="ARBA" id="ARBA00023043"/>
    </source>
</evidence>
<keyword evidence="3" id="KW-0677">Repeat</keyword>
<keyword evidence="6 8" id="KW-0472">Membrane</keyword>
<keyword evidence="2 8" id="KW-0812">Transmembrane</keyword>
<dbReference type="Pfam" id="PF13962">
    <property type="entry name" value="PGG"/>
    <property type="match status" value="1"/>
</dbReference>
<dbReference type="OrthoDB" id="1847170at2759"/>
<sequence length="578" mass="63705">MDPNLYLAAMKGDLVFLRTFQETSNNLESQLTPSQDTVLHVATEFHQAEFATAAANDCPPLLWQVNSSGDTALHIAARERHADLVTQFIACARNADEGTGESKHLEELVRSVNLKKDTALHCAARSGCFKSVRRLAKADPEVCSFVNSADESPIYVGIASQFWGIHQHIIKYAPSSALYKGPRGLTALHQILTFNICPLEEIEILVKWRPEMIREGDDLGMIPLHYAALRGKIDAIKLFIQYDSSAIYLLTNNGESALHIAAFQGYSNALKELINCRPDCYNLIDNKGRTPLHAAVLGKRRATVEFILKTPPLERLINKQDCDGNTTLHLAALHKFYDAIEVITNHKIATWQIANNEFSTPFDVYKKHDQEGLKAAVACYNLKNFKGPLAVQQYASGKLEKMNKEAENAREEETSTNNKLKLDKSSDFGLESALEVNLLVAMLVATVTFAAGFTVPGGFISSGEQEGLAILTKKPSFVVFTVPGGFIARHEEARVRYIGIAADSTTVAILAMVLAFCSGTYVVLTKSTPLSVTPYIMTAFFMVLYFALLVADPGVDGLPCLCGFQRFIRGIVIRHVRC</sequence>
<dbReference type="KEGG" id="mcha:111013104"/>
<dbReference type="InterPro" id="IPR026961">
    <property type="entry name" value="PGG_dom"/>
</dbReference>
<dbReference type="PANTHER" id="PTHR24186">
    <property type="entry name" value="PROTEIN PHOSPHATASE 1 REGULATORY SUBUNIT"/>
    <property type="match status" value="1"/>
</dbReference>
<organism evidence="10 11">
    <name type="scientific">Momordica charantia</name>
    <name type="common">Bitter gourd</name>
    <name type="synonym">Balsam pear</name>
    <dbReference type="NCBI Taxonomy" id="3673"/>
    <lineage>
        <taxon>Eukaryota</taxon>
        <taxon>Viridiplantae</taxon>
        <taxon>Streptophyta</taxon>
        <taxon>Embryophyta</taxon>
        <taxon>Tracheophyta</taxon>
        <taxon>Spermatophyta</taxon>
        <taxon>Magnoliopsida</taxon>
        <taxon>eudicotyledons</taxon>
        <taxon>Gunneridae</taxon>
        <taxon>Pentapetalae</taxon>
        <taxon>rosids</taxon>
        <taxon>fabids</taxon>
        <taxon>Cucurbitales</taxon>
        <taxon>Cucurbitaceae</taxon>
        <taxon>Momordiceae</taxon>
        <taxon>Momordica</taxon>
    </lineage>
</organism>
<feature type="domain" description="PGG" evidence="9">
    <location>
        <begin position="430"/>
        <end position="482"/>
    </location>
</feature>
<evidence type="ECO:0000259" key="9">
    <source>
        <dbReference type="Pfam" id="PF13962"/>
    </source>
</evidence>
<feature type="coiled-coil region" evidence="7">
    <location>
        <begin position="392"/>
        <end position="423"/>
    </location>
</feature>
<dbReference type="SMART" id="SM00248">
    <property type="entry name" value="ANK"/>
    <property type="match status" value="6"/>
</dbReference>
<evidence type="ECO:0000256" key="1">
    <source>
        <dbReference type="ARBA" id="ARBA00004141"/>
    </source>
</evidence>
<evidence type="ECO:0000256" key="2">
    <source>
        <dbReference type="ARBA" id="ARBA00022692"/>
    </source>
</evidence>
<dbReference type="Pfam" id="PF12796">
    <property type="entry name" value="Ank_2"/>
    <property type="match status" value="2"/>
</dbReference>
<feature type="transmembrane region" description="Helical" evidence="8">
    <location>
        <begin position="530"/>
        <end position="551"/>
    </location>
</feature>
<dbReference type="InterPro" id="IPR002110">
    <property type="entry name" value="Ankyrin_rpt"/>
</dbReference>
<keyword evidence="5" id="KW-0040">ANK repeat</keyword>
<evidence type="ECO:0000256" key="6">
    <source>
        <dbReference type="ARBA" id="ARBA00023136"/>
    </source>
</evidence>
<dbReference type="GeneID" id="111013104"/>
<evidence type="ECO:0000256" key="3">
    <source>
        <dbReference type="ARBA" id="ARBA00022737"/>
    </source>
</evidence>
<feature type="transmembrane region" description="Helical" evidence="8">
    <location>
        <begin position="497"/>
        <end position="524"/>
    </location>
</feature>
<evidence type="ECO:0000313" key="10">
    <source>
        <dbReference type="Proteomes" id="UP000504603"/>
    </source>
</evidence>
<feature type="transmembrane region" description="Helical" evidence="8">
    <location>
        <begin position="438"/>
        <end position="460"/>
    </location>
</feature>
<accession>A0A6J1CN22</accession>
<gene>
    <name evidence="11" type="primary">LOC111013104</name>
</gene>